<dbReference type="InterPro" id="IPR015422">
    <property type="entry name" value="PyrdxlP-dep_Trfase_small"/>
</dbReference>
<dbReference type="InterPro" id="IPR005814">
    <property type="entry name" value="Aminotrans_3"/>
</dbReference>
<comment type="caution">
    <text evidence="4">The sequence shown here is derived from an EMBL/GenBank/DDBJ whole genome shotgun (WGS) entry which is preliminary data.</text>
</comment>
<dbReference type="EMBL" id="JAPQKQ010000005">
    <property type="protein sequence ID" value="KAJ5197136.1"/>
    <property type="molecule type" value="Genomic_DNA"/>
</dbReference>
<dbReference type="SUPFAM" id="SSF53383">
    <property type="entry name" value="PLP-dependent transferases"/>
    <property type="match status" value="1"/>
</dbReference>
<dbReference type="GO" id="GO:0008483">
    <property type="term" value="F:transaminase activity"/>
    <property type="evidence" value="ECO:0007669"/>
    <property type="project" value="InterPro"/>
</dbReference>
<dbReference type="Pfam" id="PF00202">
    <property type="entry name" value="Aminotran_3"/>
    <property type="match status" value="1"/>
</dbReference>
<proteinExistence type="inferred from homology"/>
<accession>A0A9W9JJD1</accession>
<dbReference type="Proteomes" id="UP001150942">
    <property type="component" value="Unassembled WGS sequence"/>
</dbReference>
<reference evidence="4" key="2">
    <citation type="journal article" date="2023" name="IMA Fungus">
        <title>Comparative genomic study of the Penicillium genus elucidates a diverse pangenome and 15 lateral gene transfer events.</title>
        <authorList>
            <person name="Petersen C."/>
            <person name="Sorensen T."/>
            <person name="Nielsen M.R."/>
            <person name="Sondergaard T.E."/>
            <person name="Sorensen J.L."/>
            <person name="Fitzpatrick D.A."/>
            <person name="Frisvad J.C."/>
            <person name="Nielsen K.L."/>
        </authorList>
    </citation>
    <scope>NUCLEOTIDE SEQUENCE</scope>
    <source>
        <strain evidence="4">IBT 20477</strain>
    </source>
</reference>
<name>A0A9W9JJD1_9EURO</name>
<dbReference type="AlphaFoldDB" id="A0A9W9JJD1"/>
<evidence type="ECO:0000256" key="2">
    <source>
        <dbReference type="ARBA" id="ARBA00022898"/>
    </source>
</evidence>
<comment type="cofactor">
    <cofactor evidence="1">
        <name>pyridoxal 5'-phosphate</name>
        <dbReference type="ChEBI" id="CHEBI:597326"/>
    </cofactor>
</comment>
<keyword evidence="2 3" id="KW-0663">Pyridoxal phosphate</keyword>
<dbReference type="Gene3D" id="3.90.1150.10">
    <property type="entry name" value="Aspartate Aminotransferase, domain 1"/>
    <property type="match status" value="1"/>
</dbReference>
<dbReference type="Gene3D" id="3.40.640.10">
    <property type="entry name" value="Type I PLP-dependent aspartate aminotransferase-like (Major domain)"/>
    <property type="match status" value="1"/>
</dbReference>
<evidence type="ECO:0000256" key="3">
    <source>
        <dbReference type="RuleBase" id="RU003560"/>
    </source>
</evidence>
<dbReference type="PANTHER" id="PTHR43713:SF3">
    <property type="entry name" value="GLUTAMATE-1-SEMIALDEHYDE 2,1-AMINOMUTASE 1, CHLOROPLASTIC-RELATED"/>
    <property type="match status" value="1"/>
</dbReference>
<dbReference type="InterPro" id="IPR015424">
    <property type="entry name" value="PyrdxlP-dep_Trfase"/>
</dbReference>
<evidence type="ECO:0000256" key="1">
    <source>
        <dbReference type="ARBA" id="ARBA00001933"/>
    </source>
</evidence>
<gene>
    <name evidence="4" type="ORF">N7449_007615</name>
</gene>
<dbReference type="PANTHER" id="PTHR43713">
    <property type="entry name" value="GLUTAMATE-1-SEMIALDEHYDE 2,1-AMINOMUTASE"/>
    <property type="match status" value="1"/>
</dbReference>
<evidence type="ECO:0000313" key="5">
    <source>
        <dbReference type="Proteomes" id="UP001150942"/>
    </source>
</evidence>
<reference evidence="4" key="1">
    <citation type="submission" date="2022-11" db="EMBL/GenBank/DDBJ databases">
        <authorList>
            <person name="Petersen C."/>
        </authorList>
    </citation>
    <scope>NUCLEOTIDE SEQUENCE</scope>
    <source>
        <strain evidence="4">IBT 20477</strain>
    </source>
</reference>
<evidence type="ECO:0000313" key="4">
    <source>
        <dbReference type="EMBL" id="KAJ5197136.1"/>
    </source>
</evidence>
<comment type="similarity">
    <text evidence="3">Belongs to the class-III pyridoxal-phosphate-dependent aminotransferase family.</text>
</comment>
<keyword evidence="5" id="KW-1185">Reference proteome</keyword>
<sequence length="482" mass="53076">MSATPNAEAFCQPHGTELDNFERRQCSESAIHQIKDIHSIAVQEYERNNPISQSLHQEAIEVLPGGNTRSVLHAEPFPICMERGEGNRLVDVDKHGYLDLVGEMTAGLYGHSHHQIRDAIISTITQTGLNLGATTSMEAHFAKEIRRRFPSMEQMRFCNSGTEANLYALSIARYATGLSKIIVFRGGYHGGVLSFIHGIADNNVDRDDWILGTYNDAEGAQKLIFDHKGIAAAVLVEGMQGAGGCIPAAANFLLAIQNATRAHGMLFILDEVMTSRLAPGGIQSTILDPNGSQALKPDITALGKWLAGGMSIGCFGGRKELMSVYDPRHSTVSDAPTQKTHISHSGTFNNNSLAMNVGFVSLSSIYTTQACIDLNAMGEWFRQELIKRCSRTKMSVTGMGSVCNVHFTSYEGKITCVEDLEVGETETESMLRDIFWFFAIRKGYWIARRGMLSLIIGTSREELQSFLNMVEEFVQKFGHLIK</sequence>
<dbReference type="OrthoDB" id="425114at2759"/>
<dbReference type="InterPro" id="IPR015421">
    <property type="entry name" value="PyrdxlP-dep_Trfase_major"/>
</dbReference>
<dbReference type="GO" id="GO:0030170">
    <property type="term" value="F:pyridoxal phosphate binding"/>
    <property type="evidence" value="ECO:0007669"/>
    <property type="project" value="InterPro"/>
</dbReference>
<organism evidence="4 5">
    <name type="scientific">Penicillium cf. viridicatum</name>
    <dbReference type="NCBI Taxonomy" id="2972119"/>
    <lineage>
        <taxon>Eukaryota</taxon>
        <taxon>Fungi</taxon>
        <taxon>Dikarya</taxon>
        <taxon>Ascomycota</taxon>
        <taxon>Pezizomycotina</taxon>
        <taxon>Eurotiomycetes</taxon>
        <taxon>Eurotiomycetidae</taxon>
        <taxon>Eurotiales</taxon>
        <taxon>Aspergillaceae</taxon>
        <taxon>Penicillium</taxon>
    </lineage>
</organism>
<protein>
    <submittedName>
        <fullName evidence="4">Glutamate-1-semialdehyde 2-1-aminomutase</fullName>
    </submittedName>
</protein>